<name>A0AAN7WRR2_ELEMC</name>
<dbReference type="EMBL" id="JAUZQC010000025">
    <property type="protein sequence ID" value="KAK5848001.1"/>
    <property type="molecule type" value="Genomic_DNA"/>
</dbReference>
<comment type="caution">
    <text evidence="1">The sequence shown here is derived from an EMBL/GenBank/DDBJ whole genome shotgun (WGS) entry which is preliminary data.</text>
</comment>
<dbReference type="AlphaFoldDB" id="A0AAN7WRR2"/>
<reference evidence="1 2" key="1">
    <citation type="journal article" date="2023" name="Genes (Basel)">
        <title>Chromosome-Level Genome Assembly and Circadian Gene Repertoire of the Patagonia Blennie Eleginops maclovinus-The Closest Ancestral Proxy of Antarctic Cryonotothenioids.</title>
        <authorList>
            <person name="Cheng C.C."/>
            <person name="Rivera-Colon A.G."/>
            <person name="Minhas B.F."/>
            <person name="Wilson L."/>
            <person name="Rayamajhi N."/>
            <person name="Vargas-Chacoff L."/>
            <person name="Catchen J.M."/>
        </authorList>
    </citation>
    <scope>NUCLEOTIDE SEQUENCE [LARGE SCALE GENOMIC DNA]</scope>
    <source>
        <strain evidence="1">JMC-PN-2008</strain>
    </source>
</reference>
<accession>A0AAN7WRR2</accession>
<evidence type="ECO:0000313" key="2">
    <source>
        <dbReference type="Proteomes" id="UP001346869"/>
    </source>
</evidence>
<organism evidence="1 2">
    <name type="scientific">Eleginops maclovinus</name>
    <name type="common">Patagonian blennie</name>
    <name type="synonym">Eleginus maclovinus</name>
    <dbReference type="NCBI Taxonomy" id="56733"/>
    <lineage>
        <taxon>Eukaryota</taxon>
        <taxon>Metazoa</taxon>
        <taxon>Chordata</taxon>
        <taxon>Craniata</taxon>
        <taxon>Vertebrata</taxon>
        <taxon>Euteleostomi</taxon>
        <taxon>Actinopterygii</taxon>
        <taxon>Neopterygii</taxon>
        <taxon>Teleostei</taxon>
        <taxon>Neoteleostei</taxon>
        <taxon>Acanthomorphata</taxon>
        <taxon>Eupercaria</taxon>
        <taxon>Perciformes</taxon>
        <taxon>Notothenioidei</taxon>
        <taxon>Eleginopidae</taxon>
        <taxon>Eleginops</taxon>
    </lineage>
</organism>
<protein>
    <submittedName>
        <fullName evidence="1">Uncharacterized protein</fullName>
    </submittedName>
</protein>
<evidence type="ECO:0000313" key="1">
    <source>
        <dbReference type="EMBL" id="KAK5848001.1"/>
    </source>
</evidence>
<sequence length="97" mass="11097">MPCTTGGRLMEECRGLLRECVSRFGDSETGFVQLLTPPHPPGTLPHAFWLVFLHLFRAFSLHLCPVRLVARLMEECRGLHRECVPRFCDRKRALSSC</sequence>
<reference evidence="1 2" key="2">
    <citation type="journal article" date="2023" name="Mol. Biol. Evol.">
        <title>Genomics of Secondarily Temperate Adaptation in the Only Non-Antarctic Icefish.</title>
        <authorList>
            <person name="Rivera-Colon A.G."/>
            <person name="Rayamajhi N."/>
            <person name="Minhas B.F."/>
            <person name="Madrigal G."/>
            <person name="Bilyk K.T."/>
            <person name="Yoon V."/>
            <person name="Hune M."/>
            <person name="Gregory S."/>
            <person name="Cheng C.H.C."/>
            <person name="Catchen J.M."/>
        </authorList>
    </citation>
    <scope>NUCLEOTIDE SEQUENCE [LARGE SCALE GENOMIC DNA]</scope>
    <source>
        <strain evidence="1">JMC-PN-2008</strain>
    </source>
</reference>
<keyword evidence="2" id="KW-1185">Reference proteome</keyword>
<dbReference type="Proteomes" id="UP001346869">
    <property type="component" value="Unassembled WGS sequence"/>
</dbReference>
<proteinExistence type="predicted"/>
<gene>
    <name evidence="1" type="ORF">PBY51_005660</name>
</gene>